<name>A0A0L6V3B2_9BASI</name>
<evidence type="ECO:0000256" key="1">
    <source>
        <dbReference type="SAM" id="MobiDB-lite"/>
    </source>
</evidence>
<sequence length="425" mass="49379">MRRIKISKQSENITQVFEITLNTKYKHINDYYIHMYTQNVPQMIQIHALHLIILNQASKKSTKCKYSPGVASHTMCTTEYQGILRYLERFMSSPSMLHNTLKRLPLPPPLALLITPTSVQPYNPIQELLHIMNPAIPYPLLLPDHLKKPVLQAPVHQNNPCYPVLGSRGHLKHPFLQAPLFFPYFFPFVTLFLNIKIPQKPLKIITNSKTHNKIFLLFSTRKLFLELRCSNFRPCHIVMFHLCYNSKITWWRYCKQMSTCTRHSSQEEETTITWIGKYGLTDWETLCLNQGYKIGYVQLEEGGNWEERQDPENWMRSIVVERSGRKEVFEIQEMKKEKISQAETDKQKSLRKLPYSKHPSLFNIKKLVSCSVGVIVLYSSSSLNFRDWADSTASRATSNQPQSSQSTLQTASQSTSPSTSNIQHW</sequence>
<protein>
    <submittedName>
        <fullName evidence="2">Uncharacterized protein</fullName>
    </submittedName>
</protein>
<proteinExistence type="predicted"/>
<evidence type="ECO:0000313" key="3">
    <source>
        <dbReference type="Proteomes" id="UP000037035"/>
    </source>
</evidence>
<evidence type="ECO:0000313" key="2">
    <source>
        <dbReference type="EMBL" id="KNZ54600.1"/>
    </source>
</evidence>
<dbReference type="Proteomes" id="UP000037035">
    <property type="component" value="Unassembled WGS sequence"/>
</dbReference>
<keyword evidence="3" id="KW-1185">Reference proteome</keyword>
<gene>
    <name evidence="2" type="ORF">VP01_2903g2</name>
</gene>
<reference evidence="2 3" key="1">
    <citation type="submission" date="2015-08" db="EMBL/GenBank/DDBJ databases">
        <title>Next Generation Sequencing and Analysis of the Genome of Puccinia sorghi L Schw, the Causal Agent of Maize Common Rust.</title>
        <authorList>
            <person name="Rochi L."/>
            <person name="Burguener G."/>
            <person name="Darino M."/>
            <person name="Turjanski A."/>
            <person name="Kreff E."/>
            <person name="Dieguez M.J."/>
            <person name="Sacco F."/>
        </authorList>
    </citation>
    <scope>NUCLEOTIDE SEQUENCE [LARGE SCALE GENOMIC DNA]</scope>
    <source>
        <strain evidence="2 3">RO10H11247</strain>
    </source>
</reference>
<feature type="region of interest" description="Disordered" evidence="1">
    <location>
        <begin position="395"/>
        <end position="425"/>
    </location>
</feature>
<dbReference type="VEuPathDB" id="FungiDB:VP01_2903g2"/>
<comment type="caution">
    <text evidence="2">The sequence shown here is derived from an EMBL/GenBank/DDBJ whole genome shotgun (WGS) entry which is preliminary data.</text>
</comment>
<organism evidence="2 3">
    <name type="scientific">Puccinia sorghi</name>
    <dbReference type="NCBI Taxonomy" id="27349"/>
    <lineage>
        <taxon>Eukaryota</taxon>
        <taxon>Fungi</taxon>
        <taxon>Dikarya</taxon>
        <taxon>Basidiomycota</taxon>
        <taxon>Pucciniomycotina</taxon>
        <taxon>Pucciniomycetes</taxon>
        <taxon>Pucciniales</taxon>
        <taxon>Pucciniaceae</taxon>
        <taxon>Puccinia</taxon>
    </lineage>
</organism>
<accession>A0A0L6V3B2</accession>
<feature type="compositionally biased region" description="Low complexity" evidence="1">
    <location>
        <begin position="396"/>
        <end position="425"/>
    </location>
</feature>
<dbReference type="AlphaFoldDB" id="A0A0L6V3B2"/>
<dbReference type="EMBL" id="LAVV01007839">
    <property type="protein sequence ID" value="KNZ54600.1"/>
    <property type="molecule type" value="Genomic_DNA"/>
</dbReference>